<dbReference type="EMBL" id="BART01012753">
    <property type="protein sequence ID" value="GAG84928.1"/>
    <property type="molecule type" value="Genomic_DNA"/>
</dbReference>
<name>X1BLH9_9ZZZZ</name>
<protein>
    <recommendedName>
        <fullName evidence="2">Transcription factor CBF/NF-Y/archaeal histone domain-containing protein</fullName>
    </recommendedName>
</protein>
<comment type="caution">
    <text evidence="1">The sequence shown here is derived from an EMBL/GenBank/DDBJ whole genome shotgun (WGS) entry which is preliminary data.</text>
</comment>
<evidence type="ECO:0000313" key="1">
    <source>
        <dbReference type="EMBL" id="GAG84928.1"/>
    </source>
</evidence>
<organism evidence="1">
    <name type="scientific">marine sediment metagenome</name>
    <dbReference type="NCBI Taxonomy" id="412755"/>
    <lineage>
        <taxon>unclassified sequences</taxon>
        <taxon>metagenomes</taxon>
        <taxon>ecological metagenomes</taxon>
    </lineage>
</organism>
<dbReference type="AlphaFoldDB" id="X1BLH9"/>
<accession>X1BLH9</accession>
<proteinExistence type="predicted"/>
<gene>
    <name evidence="1" type="ORF">S01H4_26444</name>
</gene>
<reference evidence="1" key="1">
    <citation type="journal article" date="2014" name="Front. Microbiol.">
        <title>High frequency of phylogenetically diverse reductive dehalogenase-homologous genes in deep subseafloor sedimentary metagenomes.</title>
        <authorList>
            <person name="Kawai M."/>
            <person name="Futagami T."/>
            <person name="Toyoda A."/>
            <person name="Takaki Y."/>
            <person name="Nishi S."/>
            <person name="Hori S."/>
            <person name="Arai W."/>
            <person name="Tsubouchi T."/>
            <person name="Morono Y."/>
            <person name="Uchiyama I."/>
            <person name="Ito T."/>
            <person name="Fujiyama A."/>
            <person name="Inagaki F."/>
            <person name="Takami H."/>
        </authorList>
    </citation>
    <scope>NUCLEOTIDE SEQUENCE</scope>
    <source>
        <strain evidence="1">Expedition CK06-06</strain>
    </source>
</reference>
<evidence type="ECO:0008006" key="2">
    <source>
        <dbReference type="Google" id="ProtNLM"/>
    </source>
</evidence>
<sequence>MNKTQMLLKAAAVRRDLDGVQMSPEALRILERHVQGILLEAKEQTLADRRRRIDGVTMRRVLIP</sequence>